<dbReference type="Proteomes" id="UP000030699">
    <property type="component" value="Unassembled WGS sequence"/>
</dbReference>
<keyword evidence="1" id="KW-0812">Transmembrane</keyword>
<evidence type="ECO:0000256" key="1">
    <source>
        <dbReference type="SAM" id="Phobius"/>
    </source>
</evidence>
<sequence>MNKINNFCNHLFSNDITNEKKKKKACSNFTNNEFIVLEYNFKENETKKGKDTHHPDLMSSYIKIFGLIFFLLLHSRKYIVNTKILSLKNKMK</sequence>
<feature type="transmembrane region" description="Helical" evidence="1">
    <location>
        <begin position="57"/>
        <end position="73"/>
    </location>
</feature>
<evidence type="ECO:0000313" key="3">
    <source>
        <dbReference type="Proteomes" id="UP000030699"/>
    </source>
</evidence>
<gene>
    <name evidence="2" type="ORF">PFMALIP_06160</name>
</gene>
<name>A0A024WFU4_PLAFA</name>
<evidence type="ECO:0000313" key="2">
    <source>
        <dbReference type="EMBL" id="ETW45768.1"/>
    </source>
</evidence>
<keyword evidence="1" id="KW-0472">Membrane</keyword>
<organism evidence="2 3">
    <name type="scientific">Plasmodium falciparum MaliPS096_E11</name>
    <dbReference type="NCBI Taxonomy" id="1036727"/>
    <lineage>
        <taxon>Eukaryota</taxon>
        <taxon>Sar</taxon>
        <taxon>Alveolata</taxon>
        <taxon>Apicomplexa</taxon>
        <taxon>Aconoidasida</taxon>
        <taxon>Haemosporida</taxon>
        <taxon>Plasmodiidae</taxon>
        <taxon>Plasmodium</taxon>
        <taxon>Plasmodium (Laverania)</taxon>
    </lineage>
</organism>
<dbReference type="EMBL" id="KI925933">
    <property type="protein sequence ID" value="ETW45768.1"/>
    <property type="molecule type" value="Genomic_DNA"/>
</dbReference>
<accession>A0A024WFU4</accession>
<reference evidence="2 3" key="2">
    <citation type="submission" date="2013-02" db="EMBL/GenBank/DDBJ databases">
        <title>The Genome Sequence of Plasmodium falciparum MaliPS096_E11.</title>
        <authorList>
            <consortium name="The Broad Institute Genome Sequencing Platform"/>
            <consortium name="The Broad Institute Genome Sequencing Center for Infectious Disease"/>
            <person name="Neafsey D."/>
            <person name="Cheeseman I."/>
            <person name="Volkman S."/>
            <person name="Adams J."/>
            <person name="Walker B."/>
            <person name="Young S.K."/>
            <person name="Zeng Q."/>
            <person name="Gargeya S."/>
            <person name="Fitzgerald M."/>
            <person name="Haas B."/>
            <person name="Abouelleil A."/>
            <person name="Alvarado L."/>
            <person name="Arachchi H.M."/>
            <person name="Berlin A.M."/>
            <person name="Chapman S.B."/>
            <person name="Dewar J."/>
            <person name="Goldberg J."/>
            <person name="Griggs A."/>
            <person name="Gujja S."/>
            <person name="Hansen M."/>
            <person name="Howarth C."/>
            <person name="Imamovic A."/>
            <person name="Larimer J."/>
            <person name="McCowan C."/>
            <person name="Murphy C."/>
            <person name="Neiman D."/>
            <person name="Pearson M."/>
            <person name="Priest M."/>
            <person name="Roberts A."/>
            <person name="Saif S."/>
            <person name="Shea T."/>
            <person name="Sisk P."/>
            <person name="Sykes S."/>
            <person name="Wortman J."/>
            <person name="Nusbaum C."/>
            <person name="Birren B."/>
        </authorList>
    </citation>
    <scope>NUCLEOTIDE SEQUENCE [LARGE SCALE GENOMIC DNA]</scope>
    <source>
        <strain evidence="2 3">MaliPS096_E11</strain>
    </source>
</reference>
<reference evidence="2 3" key="1">
    <citation type="submission" date="2013-02" db="EMBL/GenBank/DDBJ databases">
        <title>The Genome Annotation of Plasmodium falciparum MaliPS096_E11.</title>
        <authorList>
            <consortium name="The Broad Institute Genome Sequencing Platform"/>
            <consortium name="The Broad Institute Genome Sequencing Center for Infectious Disease"/>
            <person name="Neafsey D."/>
            <person name="Hoffman S."/>
            <person name="Volkman S."/>
            <person name="Rosenthal P."/>
            <person name="Walker B."/>
            <person name="Young S.K."/>
            <person name="Zeng Q."/>
            <person name="Gargeya S."/>
            <person name="Fitzgerald M."/>
            <person name="Haas B."/>
            <person name="Abouelleil A."/>
            <person name="Allen A.W."/>
            <person name="Alvarado L."/>
            <person name="Arachchi H.M."/>
            <person name="Berlin A.M."/>
            <person name="Chapman S.B."/>
            <person name="Gainer-Dewar J."/>
            <person name="Goldberg J."/>
            <person name="Griggs A."/>
            <person name="Gujja S."/>
            <person name="Hansen M."/>
            <person name="Howarth C."/>
            <person name="Imamovic A."/>
            <person name="Ireland A."/>
            <person name="Larimer J."/>
            <person name="McCowan C."/>
            <person name="Murphy C."/>
            <person name="Pearson M."/>
            <person name="Poon T.W."/>
            <person name="Priest M."/>
            <person name="Roberts A."/>
            <person name="Saif S."/>
            <person name="Shea T."/>
            <person name="Sisk P."/>
            <person name="Sykes S."/>
            <person name="Wortman J."/>
            <person name="Nusbaum C."/>
            <person name="Birren B."/>
        </authorList>
    </citation>
    <scope>NUCLEOTIDE SEQUENCE [LARGE SCALE GENOMIC DNA]</scope>
    <source>
        <strain evidence="2 3">MaliPS096_E11</strain>
    </source>
</reference>
<dbReference type="AlphaFoldDB" id="A0A024WFU4"/>
<keyword evidence="1" id="KW-1133">Transmembrane helix</keyword>
<proteinExistence type="predicted"/>
<protein>
    <submittedName>
        <fullName evidence="2">Uncharacterized protein</fullName>
    </submittedName>
</protein>